<feature type="non-terminal residue" evidence="1">
    <location>
        <position position="1"/>
    </location>
</feature>
<accession>A0A6J4LEL1</accession>
<sequence>ATCPAQLHGKHDDGFAGVAQFGRHVEAQPHGCVRRKAL</sequence>
<gene>
    <name evidence="1" type="ORF">AVDCRST_MAG56-7298</name>
</gene>
<name>A0A6J4LEL1_9SPHI</name>
<reference evidence="1" key="1">
    <citation type="submission" date="2020-02" db="EMBL/GenBank/DDBJ databases">
        <authorList>
            <person name="Meier V. D."/>
        </authorList>
    </citation>
    <scope>NUCLEOTIDE SEQUENCE</scope>
    <source>
        <strain evidence="1">AVDCRST_MAG56</strain>
    </source>
</reference>
<protein>
    <submittedName>
        <fullName evidence="1">Uncharacterized protein</fullName>
    </submittedName>
</protein>
<dbReference type="EMBL" id="CADCTQ010000609">
    <property type="protein sequence ID" value="CAA9328682.1"/>
    <property type="molecule type" value="Genomic_DNA"/>
</dbReference>
<dbReference type="AlphaFoldDB" id="A0A6J4LEL1"/>
<proteinExistence type="predicted"/>
<feature type="non-terminal residue" evidence="1">
    <location>
        <position position="38"/>
    </location>
</feature>
<evidence type="ECO:0000313" key="1">
    <source>
        <dbReference type="EMBL" id="CAA9328682.1"/>
    </source>
</evidence>
<organism evidence="1">
    <name type="scientific">uncultured Cytophagales bacterium</name>
    <dbReference type="NCBI Taxonomy" id="158755"/>
    <lineage>
        <taxon>Bacteria</taxon>
        <taxon>Pseudomonadati</taxon>
        <taxon>Bacteroidota</taxon>
        <taxon>Sphingobacteriia</taxon>
        <taxon>Sphingobacteriales</taxon>
        <taxon>environmental samples</taxon>
    </lineage>
</organism>